<accession>A0A6A6H8X7</accession>
<dbReference type="AlphaFoldDB" id="A0A6A6H8X7"/>
<evidence type="ECO:0000256" key="1">
    <source>
        <dbReference type="SAM" id="Coils"/>
    </source>
</evidence>
<reference evidence="3" key="1">
    <citation type="journal article" date="2020" name="Stud. Mycol.">
        <title>101 Dothideomycetes genomes: a test case for predicting lifestyles and emergence of pathogens.</title>
        <authorList>
            <person name="Haridas S."/>
            <person name="Albert R."/>
            <person name="Binder M."/>
            <person name="Bloem J."/>
            <person name="Labutti K."/>
            <person name="Salamov A."/>
            <person name="Andreopoulos B."/>
            <person name="Baker S."/>
            <person name="Barry K."/>
            <person name="Bills G."/>
            <person name="Bluhm B."/>
            <person name="Cannon C."/>
            <person name="Castanera R."/>
            <person name="Culley D."/>
            <person name="Daum C."/>
            <person name="Ezra D."/>
            <person name="Gonzalez J."/>
            <person name="Henrissat B."/>
            <person name="Kuo A."/>
            <person name="Liang C."/>
            <person name="Lipzen A."/>
            <person name="Lutzoni F."/>
            <person name="Magnuson J."/>
            <person name="Mondo S."/>
            <person name="Nolan M."/>
            <person name="Ohm R."/>
            <person name="Pangilinan J."/>
            <person name="Park H.-J."/>
            <person name="Ramirez L."/>
            <person name="Alfaro M."/>
            <person name="Sun H."/>
            <person name="Tritt A."/>
            <person name="Yoshinaga Y."/>
            <person name="Zwiers L.-H."/>
            <person name="Turgeon B."/>
            <person name="Goodwin S."/>
            <person name="Spatafora J."/>
            <person name="Crous P."/>
            <person name="Grigoriev I."/>
        </authorList>
    </citation>
    <scope>NUCLEOTIDE SEQUENCE</scope>
    <source>
        <strain evidence="3">Tuck. ex Michener</strain>
    </source>
</reference>
<organism evidence="3 4">
    <name type="scientific">Viridothelium virens</name>
    <name type="common">Speckled blister lichen</name>
    <name type="synonym">Trypethelium virens</name>
    <dbReference type="NCBI Taxonomy" id="1048519"/>
    <lineage>
        <taxon>Eukaryota</taxon>
        <taxon>Fungi</taxon>
        <taxon>Dikarya</taxon>
        <taxon>Ascomycota</taxon>
        <taxon>Pezizomycotina</taxon>
        <taxon>Dothideomycetes</taxon>
        <taxon>Dothideomycetes incertae sedis</taxon>
        <taxon>Trypetheliales</taxon>
        <taxon>Trypetheliaceae</taxon>
        <taxon>Viridothelium</taxon>
    </lineage>
</organism>
<keyword evidence="1" id="KW-0175">Coiled coil</keyword>
<feature type="coiled-coil region" evidence="1">
    <location>
        <begin position="14"/>
        <end position="55"/>
    </location>
</feature>
<feature type="region of interest" description="Disordered" evidence="2">
    <location>
        <begin position="248"/>
        <end position="314"/>
    </location>
</feature>
<feature type="compositionally biased region" description="Basic and acidic residues" evidence="2">
    <location>
        <begin position="430"/>
        <end position="442"/>
    </location>
</feature>
<evidence type="ECO:0000313" key="3">
    <source>
        <dbReference type="EMBL" id="KAF2234505.1"/>
    </source>
</evidence>
<sequence length="498" mass="55658">MVPRPKSPTSLLWAHELKRQHEHLLQRQKDLEIRNENLQKAVDKAETCARAAKDQALDPEQLSTVNATLKEQTTHIETLMKRVVTLEAGKRKMDEDMDKAFERETTTLKRINKLDVVQKEAGNALDGLDLKLDDLGAKEIQAKLLEMEAISGKHGGQLKNLAKIVHENHPSQQTLVSSLMELQRKITTLEAQIVLGPRKSPLLSPEWNGASEQPNGDVLEGARNTSEIIPICEMIPRSVQSAAERLPPETLPDTHKARHTEHAIVPNDEHVLTSPIARKQKMQPGQTPVTTKEPRGKKRPAQDDPVQQTQLRRSQRLARQLIPFQGLGGDPKDKGTTHQTELINSGFPREALAARQAMPNPKGDGQSHSHFKTRRPVLVESKTAANRNTPTSSTLTEPPTPLKTPDADSIEFSRQTELTAPPRLPRRKADHPLSRARCESIELPRIQQDAGNQPGHPETPHHAADPSQSLSKEESSPFQVPTIMLPDYLNPPEWFRPR</sequence>
<dbReference type="Proteomes" id="UP000800092">
    <property type="component" value="Unassembled WGS sequence"/>
</dbReference>
<evidence type="ECO:0000313" key="4">
    <source>
        <dbReference type="Proteomes" id="UP000800092"/>
    </source>
</evidence>
<keyword evidence="4" id="KW-1185">Reference proteome</keyword>
<protein>
    <submittedName>
        <fullName evidence="3">Uncharacterized protein</fullName>
    </submittedName>
</protein>
<dbReference type="OrthoDB" id="3647228at2759"/>
<dbReference type="EMBL" id="ML991798">
    <property type="protein sequence ID" value="KAF2234505.1"/>
    <property type="molecule type" value="Genomic_DNA"/>
</dbReference>
<proteinExistence type="predicted"/>
<evidence type="ECO:0000256" key="2">
    <source>
        <dbReference type="SAM" id="MobiDB-lite"/>
    </source>
</evidence>
<name>A0A6A6H8X7_VIRVR</name>
<gene>
    <name evidence="3" type="ORF">EV356DRAFT_532814</name>
</gene>
<feature type="region of interest" description="Disordered" evidence="2">
    <location>
        <begin position="357"/>
        <end position="498"/>
    </location>
</feature>